<evidence type="ECO:0000259" key="1">
    <source>
        <dbReference type="Pfam" id="PF06827"/>
    </source>
</evidence>
<gene>
    <name evidence="2" type="ORF">COLO4_04957</name>
</gene>
<dbReference type="InterPro" id="IPR010663">
    <property type="entry name" value="Znf_FPG/IleRS"/>
</dbReference>
<dbReference type="GO" id="GO:0006428">
    <property type="term" value="P:isoleucyl-tRNA aminoacylation"/>
    <property type="evidence" value="ECO:0007669"/>
    <property type="project" value="TreeGrafter"/>
</dbReference>
<dbReference type="Gene3D" id="1.10.730.20">
    <property type="match status" value="1"/>
</dbReference>
<dbReference type="EMBL" id="AWUE01012095">
    <property type="protein sequence ID" value="OMP09964.1"/>
    <property type="molecule type" value="Genomic_DNA"/>
</dbReference>
<dbReference type="OrthoDB" id="1706861at2759"/>
<dbReference type="GO" id="GO:0005524">
    <property type="term" value="F:ATP binding"/>
    <property type="evidence" value="ECO:0007669"/>
    <property type="project" value="InterPro"/>
</dbReference>
<dbReference type="GO" id="GO:0005739">
    <property type="term" value="C:mitochondrion"/>
    <property type="evidence" value="ECO:0007669"/>
    <property type="project" value="TreeGrafter"/>
</dbReference>
<dbReference type="InterPro" id="IPR050081">
    <property type="entry name" value="Ile-tRNA_ligase"/>
</dbReference>
<dbReference type="InterPro" id="IPR009080">
    <property type="entry name" value="tRNAsynth_Ia_anticodon-bd"/>
</dbReference>
<reference evidence="3" key="1">
    <citation type="submission" date="2013-09" db="EMBL/GenBank/DDBJ databases">
        <title>Corchorus olitorius genome sequencing.</title>
        <authorList>
            <person name="Alam M."/>
            <person name="Haque M.S."/>
            <person name="Islam M.S."/>
            <person name="Emdad E.M."/>
            <person name="Islam M.M."/>
            <person name="Ahmed B."/>
            <person name="Halim A."/>
            <person name="Hossen Q.M.M."/>
            <person name="Hossain M.Z."/>
            <person name="Ahmed R."/>
            <person name="Khan M.M."/>
            <person name="Islam R."/>
            <person name="Rashid M.M."/>
            <person name="Khan S.A."/>
            <person name="Rahman M.S."/>
            <person name="Alam M."/>
            <person name="Yahiya A.S."/>
            <person name="Khan M.S."/>
            <person name="Azam M.S."/>
            <person name="Haque T."/>
            <person name="Lashkar M.Z.H."/>
            <person name="Akhand A.I."/>
            <person name="Morshed G."/>
            <person name="Roy S."/>
            <person name="Uddin K.S."/>
            <person name="Rabeya T."/>
            <person name="Hossain A.S."/>
            <person name="Chowdhury A."/>
            <person name="Snigdha A.R."/>
            <person name="Mortoza M.S."/>
            <person name="Matin S.A."/>
            <person name="Hoque S.M.E."/>
            <person name="Islam M.K."/>
            <person name="Roy D.K."/>
            <person name="Haider R."/>
            <person name="Moosa M.M."/>
            <person name="Elias S.M."/>
            <person name="Hasan A.M."/>
            <person name="Jahan S."/>
            <person name="Shafiuddin M."/>
            <person name="Mahmood N."/>
            <person name="Shommy N.S."/>
        </authorList>
    </citation>
    <scope>NUCLEOTIDE SEQUENCE [LARGE SCALE GENOMIC DNA]</scope>
    <source>
        <strain evidence="3">cv. O-4</strain>
    </source>
</reference>
<organism evidence="2 3">
    <name type="scientific">Corchorus olitorius</name>
    <dbReference type="NCBI Taxonomy" id="93759"/>
    <lineage>
        <taxon>Eukaryota</taxon>
        <taxon>Viridiplantae</taxon>
        <taxon>Streptophyta</taxon>
        <taxon>Embryophyta</taxon>
        <taxon>Tracheophyta</taxon>
        <taxon>Spermatophyta</taxon>
        <taxon>Magnoliopsida</taxon>
        <taxon>eudicotyledons</taxon>
        <taxon>Gunneridae</taxon>
        <taxon>Pentapetalae</taxon>
        <taxon>rosids</taxon>
        <taxon>malvids</taxon>
        <taxon>Malvales</taxon>
        <taxon>Malvaceae</taxon>
        <taxon>Grewioideae</taxon>
        <taxon>Apeibeae</taxon>
        <taxon>Corchorus</taxon>
    </lineage>
</organism>
<evidence type="ECO:0000313" key="2">
    <source>
        <dbReference type="EMBL" id="OMP09964.1"/>
    </source>
</evidence>
<keyword evidence="3" id="KW-1185">Reference proteome</keyword>
<dbReference type="PANTHER" id="PTHR42765">
    <property type="entry name" value="SOLEUCYL-TRNA SYNTHETASE"/>
    <property type="match status" value="1"/>
</dbReference>
<evidence type="ECO:0000313" key="3">
    <source>
        <dbReference type="Proteomes" id="UP000187203"/>
    </source>
</evidence>
<dbReference type="GO" id="GO:0032543">
    <property type="term" value="P:mitochondrial translation"/>
    <property type="evidence" value="ECO:0007669"/>
    <property type="project" value="TreeGrafter"/>
</dbReference>
<accession>A0A1R3KSC1</accession>
<name>A0A1R3KSC1_9ROSI</name>
<protein>
    <submittedName>
        <fullName evidence="2">Aminoacyl-tRNA synthetase, class 1a, anticodon-binding protein</fullName>
    </submittedName>
</protein>
<dbReference type="Pfam" id="PF06827">
    <property type="entry name" value="zf-FPG_IleRS"/>
    <property type="match status" value="1"/>
</dbReference>
<proteinExistence type="predicted"/>
<dbReference type="SUPFAM" id="SSF47323">
    <property type="entry name" value="Anticodon-binding domain of a subclass of class I aminoacyl-tRNA synthetases"/>
    <property type="match status" value="1"/>
</dbReference>
<dbReference type="Proteomes" id="UP000187203">
    <property type="component" value="Unassembled WGS sequence"/>
</dbReference>
<dbReference type="GO" id="GO:0004822">
    <property type="term" value="F:isoleucine-tRNA ligase activity"/>
    <property type="evidence" value="ECO:0007669"/>
    <property type="project" value="TreeGrafter"/>
</dbReference>
<comment type="caution">
    <text evidence="2">The sequence shown here is derived from an EMBL/GenBank/DDBJ whole genome shotgun (WGS) entry which is preliminary data.</text>
</comment>
<dbReference type="PANTHER" id="PTHR42765:SF1">
    <property type="entry name" value="ISOLEUCINE--TRNA LIGASE, MITOCHONDRIAL"/>
    <property type="match status" value="1"/>
</dbReference>
<sequence length="177" mass="19701">MEDGSIAEFVFEAKWPASNEKWLTFPAEEIDFWGKILELRTEVNKVLEVARTGKLIGSSLEAKVFLHASDATLASRLLEMCSASNDADALHRIFLTSQVEVVPSLGNEVVQNIQYTGEYLVQEDRVWIGVSRAEGSKCERCWNYSHQVGSFMEHPTLCGRCFNVVGTQATPVMAAVN</sequence>
<dbReference type="AlphaFoldDB" id="A0A1R3KSC1"/>
<feature type="domain" description="Zinc finger FPG/IleRS-type" evidence="1">
    <location>
        <begin position="135"/>
        <end position="163"/>
    </location>
</feature>
<dbReference type="STRING" id="93759.A0A1R3KSC1"/>